<feature type="transmembrane region" description="Helical" evidence="6">
    <location>
        <begin position="108"/>
        <end position="129"/>
    </location>
</feature>
<keyword evidence="9" id="KW-1185">Reference proteome</keyword>
<evidence type="ECO:0000256" key="1">
    <source>
        <dbReference type="ARBA" id="ARBA00004141"/>
    </source>
</evidence>
<dbReference type="PANTHER" id="PTHR33048">
    <property type="entry name" value="PTH11-LIKE INTEGRAL MEMBRANE PROTEIN (AFU_ORTHOLOGUE AFUA_5G11245)"/>
    <property type="match status" value="1"/>
</dbReference>
<dbReference type="PANTHER" id="PTHR33048:SF131">
    <property type="entry name" value="INTEGRAL MEMBRANE PROTEIN"/>
    <property type="match status" value="1"/>
</dbReference>
<reference evidence="8" key="1">
    <citation type="journal article" date="2023" name="Mol. Phylogenet. Evol.">
        <title>Genome-scale phylogeny and comparative genomics of the fungal order Sordariales.</title>
        <authorList>
            <person name="Hensen N."/>
            <person name="Bonometti L."/>
            <person name="Westerberg I."/>
            <person name="Brannstrom I.O."/>
            <person name="Guillou S."/>
            <person name="Cros-Aarteil S."/>
            <person name="Calhoun S."/>
            <person name="Haridas S."/>
            <person name="Kuo A."/>
            <person name="Mondo S."/>
            <person name="Pangilinan J."/>
            <person name="Riley R."/>
            <person name="LaButti K."/>
            <person name="Andreopoulos B."/>
            <person name="Lipzen A."/>
            <person name="Chen C."/>
            <person name="Yan M."/>
            <person name="Daum C."/>
            <person name="Ng V."/>
            <person name="Clum A."/>
            <person name="Steindorff A."/>
            <person name="Ohm R.A."/>
            <person name="Martin F."/>
            <person name="Silar P."/>
            <person name="Natvig D.O."/>
            <person name="Lalanne C."/>
            <person name="Gautier V."/>
            <person name="Ament-Velasquez S.L."/>
            <person name="Kruys A."/>
            <person name="Hutchinson M.I."/>
            <person name="Powell A.J."/>
            <person name="Barry K."/>
            <person name="Miller A.N."/>
            <person name="Grigoriev I.V."/>
            <person name="Debuchy R."/>
            <person name="Gladieux P."/>
            <person name="Hiltunen Thoren M."/>
            <person name="Johannesson H."/>
        </authorList>
    </citation>
    <scope>NUCLEOTIDE SEQUENCE</scope>
    <source>
        <strain evidence="8">SMH4131-1</strain>
    </source>
</reference>
<evidence type="ECO:0000256" key="6">
    <source>
        <dbReference type="SAM" id="Phobius"/>
    </source>
</evidence>
<dbReference type="Proteomes" id="UP001286456">
    <property type="component" value="Unassembled WGS sequence"/>
</dbReference>
<dbReference type="AlphaFoldDB" id="A0AAE0ILA6"/>
<dbReference type="Pfam" id="PF20684">
    <property type="entry name" value="Fung_rhodopsin"/>
    <property type="match status" value="1"/>
</dbReference>
<comment type="caution">
    <text evidence="8">The sequence shown here is derived from an EMBL/GenBank/DDBJ whole genome shotgun (WGS) entry which is preliminary data.</text>
</comment>
<comment type="subcellular location">
    <subcellularLocation>
        <location evidence="1">Membrane</location>
        <topology evidence="1">Multi-pass membrane protein</topology>
    </subcellularLocation>
</comment>
<keyword evidence="3 6" id="KW-1133">Transmembrane helix</keyword>
<evidence type="ECO:0000256" key="3">
    <source>
        <dbReference type="ARBA" id="ARBA00022989"/>
    </source>
</evidence>
<evidence type="ECO:0000259" key="7">
    <source>
        <dbReference type="Pfam" id="PF20684"/>
    </source>
</evidence>
<proteinExistence type="inferred from homology"/>
<feature type="transmembrane region" description="Helical" evidence="6">
    <location>
        <begin position="262"/>
        <end position="284"/>
    </location>
</feature>
<keyword evidence="2 6" id="KW-0812">Transmembrane</keyword>
<feature type="domain" description="Rhodopsin" evidence="7">
    <location>
        <begin position="50"/>
        <end position="292"/>
    </location>
</feature>
<accession>A0AAE0ILA6</accession>
<feature type="transmembrane region" description="Helical" evidence="6">
    <location>
        <begin position="32"/>
        <end position="54"/>
    </location>
</feature>
<evidence type="ECO:0000313" key="9">
    <source>
        <dbReference type="Proteomes" id="UP001286456"/>
    </source>
</evidence>
<protein>
    <recommendedName>
        <fullName evidence="7">Rhodopsin domain-containing protein</fullName>
    </recommendedName>
</protein>
<evidence type="ECO:0000256" key="5">
    <source>
        <dbReference type="ARBA" id="ARBA00038359"/>
    </source>
</evidence>
<feature type="transmembrane region" description="Helical" evidence="6">
    <location>
        <begin position="150"/>
        <end position="171"/>
    </location>
</feature>
<feature type="transmembrane region" description="Helical" evidence="6">
    <location>
        <begin position="229"/>
        <end position="250"/>
    </location>
</feature>
<feature type="transmembrane region" description="Helical" evidence="6">
    <location>
        <begin position="66"/>
        <end position="88"/>
    </location>
</feature>
<keyword evidence="4 6" id="KW-0472">Membrane</keyword>
<sequence>MLRHAPRAVDLIPSADDLTHYDFSDKSTLAPAIWQVNLTFSVVIGVVVTLRVFTRAFLTRHFFIDDILIVFAALFTLVSATTALVATRYGLGMHVWNLPPPLDNMMDMLKHCVQLMYVAHVFYAAATAFTKLSIITSYLRIFPHRLLRRILLGTAVMVTGLGLGAIFATIFQCTPVRAAWDFTITDSRCFPFIDFLYGTAAVNIVTDFILVTAPLPYFWSLNLPIKQRLLICLLFGVGFIAFIASVIRIVTLRDMYGIDVTYYLVSPLNWTIIECSLCIVCVSVPPMRPLLAKIFPHSVSNFITRMTAVKTATHRAANNKHSGHQLSQLRTHREMIEDMENDMDRQLSLFESSKSREKESGSGKGGKGTVHVITKTVDVTVTSTSKMSLDGESVVGLTAPEEVYLGRGHSL</sequence>
<evidence type="ECO:0000256" key="2">
    <source>
        <dbReference type="ARBA" id="ARBA00022692"/>
    </source>
</evidence>
<dbReference type="EMBL" id="JAUEPO010000003">
    <property type="protein sequence ID" value="KAK3327030.1"/>
    <property type="molecule type" value="Genomic_DNA"/>
</dbReference>
<evidence type="ECO:0000313" key="8">
    <source>
        <dbReference type="EMBL" id="KAK3327030.1"/>
    </source>
</evidence>
<dbReference type="GO" id="GO:0016020">
    <property type="term" value="C:membrane"/>
    <property type="evidence" value="ECO:0007669"/>
    <property type="project" value="UniProtKB-SubCell"/>
</dbReference>
<dbReference type="InterPro" id="IPR049326">
    <property type="entry name" value="Rhodopsin_dom_fungi"/>
</dbReference>
<reference evidence="8" key="2">
    <citation type="submission" date="2023-06" db="EMBL/GenBank/DDBJ databases">
        <authorList>
            <consortium name="Lawrence Berkeley National Laboratory"/>
            <person name="Haridas S."/>
            <person name="Hensen N."/>
            <person name="Bonometti L."/>
            <person name="Westerberg I."/>
            <person name="Brannstrom I.O."/>
            <person name="Guillou S."/>
            <person name="Cros-Aarteil S."/>
            <person name="Calhoun S."/>
            <person name="Kuo A."/>
            <person name="Mondo S."/>
            <person name="Pangilinan J."/>
            <person name="Riley R."/>
            <person name="Labutti K."/>
            <person name="Andreopoulos B."/>
            <person name="Lipzen A."/>
            <person name="Chen C."/>
            <person name="Yanf M."/>
            <person name="Daum C."/>
            <person name="Ng V."/>
            <person name="Clum A."/>
            <person name="Steindorff A."/>
            <person name="Ohm R."/>
            <person name="Martin F."/>
            <person name="Silar P."/>
            <person name="Natvig D."/>
            <person name="Lalanne C."/>
            <person name="Gautier V."/>
            <person name="Ament-Velasquez S.L."/>
            <person name="Kruys A."/>
            <person name="Hutchinson M.I."/>
            <person name="Powell A.J."/>
            <person name="Barry K."/>
            <person name="Miller A.N."/>
            <person name="Grigoriev I.V."/>
            <person name="Debuchy R."/>
            <person name="Gladieux P."/>
            <person name="Thoren M.H."/>
            <person name="Johannesson H."/>
        </authorList>
    </citation>
    <scope>NUCLEOTIDE SEQUENCE</scope>
    <source>
        <strain evidence="8">SMH4131-1</strain>
    </source>
</reference>
<dbReference type="InterPro" id="IPR052337">
    <property type="entry name" value="SAT4-like"/>
</dbReference>
<feature type="transmembrane region" description="Helical" evidence="6">
    <location>
        <begin position="195"/>
        <end position="217"/>
    </location>
</feature>
<organism evidence="8 9">
    <name type="scientific">Cercophora scortea</name>
    <dbReference type="NCBI Taxonomy" id="314031"/>
    <lineage>
        <taxon>Eukaryota</taxon>
        <taxon>Fungi</taxon>
        <taxon>Dikarya</taxon>
        <taxon>Ascomycota</taxon>
        <taxon>Pezizomycotina</taxon>
        <taxon>Sordariomycetes</taxon>
        <taxon>Sordariomycetidae</taxon>
        <taxon>Sordariales</taxon>
        <taxon>Lasiosphaeriaceae</taxon>
        <taxon>Cercophora</taxon>
    </lineage>
</organism>
<comment type="similarity">
    <text evidence="5">Belongs to the SAT4 family.</text>
</comment>
<name>A0AAE0ILA6_9PEZI</name>
<gene>
    <name evidence="8" type="ORF">B0T19DRAFT_151123</name>
</gene>
<evidence type="ECO:0000256" key="4">
    <source>
        <dbReference type="ARBA" id="ARBA00023136"/>
    </source>
</evidence>